<dbReference type="PANTHER" id="PTHR33495">
    <property type="entry name" value="ANTI-SIGMA FACTOR ANTAGONIST TM_1081-RELATED-RELATED"/>
    <property type="match status" value="1"/>
</dbReference>
<keyword evidence="5" id="KW-1185">Reference proteome</keyword>
<accession>A0A4Z1CYM8</accession>
<evidence type="ECO:0000256" key="1">
    <source>
        <dbReference type="ARBA" id="ARBA00009013"/>
    </source>
</evidence>
<sequence>MYTALRRVLDALLHGGRDGLDPERGRTVSDFTVLSQQYPDRSVITVRGEIDVHTCPQLARAAAIVPLSGKALHVDLSGVSFMDSSGLNLLVLLRRRLHAEGGRLAVTGLQHQPAHLLQITETYALFAADTAAADGSDDALTA</sequence>
<evidence type="ECO:0000256" key="2">
    <source>
        <dbReference type="RuleBase" id="RU003749"/>
    </source>
</evidence>
<dbReference type="InterPro" id="IPR058548">
    <property type="entry name" value="MlaB-like_STAS"/>
</dbReference>
<dbReference type="Proteomes" id="UP000298513">
    <property type="component" value="Unassembled WGS sequence"/>
</dbReference>
<dbReference type="InterPro" id="IPR002645">
    <property type="entry name" value="STAS_dom"/>
</dbReference>
<dbReference type="InterPro" id="IPR003658">
    <property type="entry name" value="Anti-sigma_ant"/>
</dbReference>
<dbReference type="Gene3D" id="3.30.750.24">
    <property type="entry name" value="STAS domain"/>
    <property type="match status" value="1"/>
</dbReference>
<dbReference type="CDD" id="cd07043">
    <property type="entry name" value="STAS_anti-anti-sigma_factors"/>
    <property type="match status" value="1"/>
</dbReference>
<evidence type="ECO:0000259" key="3">
    <source>
        <dbReference type="PROSITE" id="PS50801"/>
    </source>
</evidence>
<name>A0A4Z1CYM8_STRGP</name>
<dbReference type="Pfam" id="PF13466">
    <property type="entry name" value="STAS_2"/>
    <property type="match status" value="1"/>
</dbReference>
<dbReference type="EMBL" id="SRRU01000016">
    <property type="protein sequence ID" value="TGN74264.1"/>
    <property type="molecule type" value="Genomic_DNA"/>
</dbReference>
<feature type="domain" description="STAS" evidence="3">
    <location>
        <begin position="31"/>
        <end position="142"/>
    </location>
</feature>
<dbReference type="GO" id="GO:0043856">
    <property type="term" value="F:anti-sigma factor antagonist activity"/>
    <property type="evidence" value="ECO:0007669"/>
    <property type="project" value="InterPro"/>
</dbReference>
<evidence type="ECO:0000313" key="4">
    <source>
        <dbReference type="EMBL" id="TGN74264.1"/>
    </source>
</evidence>
<proteinExistence type="inferred from homology"/>
<comment type="similarity">
    <text evidence="1 2">Belongs to the anti-sigma-factor antagonist family.</text>
</comment>
<comment type="caution">
    <text evidence="4">The sequence shown here is derived from an EMBL/GenBank/DDBJ whole genome shotgun (WGS) entry which is preliminary data.</text>
</comment>
<organism evidence="4 5">
    <name type="scientific">Streptomyces griseoluteus</name>
    <dbReference type="NCBI Taxonomy" id="29306"/>
    <lineage>
        <taxon>Bacteria</taxon>
        <taxon>Bacillati</taxon>
        <taxon>Actinomycetota</taxon>
        <taxon>Actinomycetes</taxon>
        <taxon>Kitasatosporales</taxon>
        <taxon>Streptomycetaceae</taxon>
        <taxon>Streptomyces</taxon>
    </lineage>
</organism>
<dbReference type="AlphaFoldDB" id="A0A4Z1CYM8"/>
<dbReference type="SUPFAM" id="SSF52091">
    <property type="entry name" value="SpoIIaa-like"/>
    <property type="match status" value="1"/>
</dbReference>
<protein>
    <recommendedName>
        <fullName evidence="2">Anti-sigma factor antagonist</fullName>
    </recommendedName>
</protein>
<dbReference type="InterPro" id="IPR036513">
    <property type="entry name" value="STAS_dom_sf"/>
</dbReference>
<evidence type="ECO:0000313" key="5">
    <source>
        <dbReference type="Proteomes" id="UP000298513"/>
    </source>
</evidence>
<gene>
    <name evidence="4" type="ORF">E5082_30880</name>
</gene>
<dbReference type="PROSITE" id="PS50801">
    <property type="entry name" value="STAS"/>
    <property type="match status" value="1"/>
</dbReference>
<dbReference type="PANTHER" id="PTHR33495:SF2">
    <property type="entry name" value="ANTI-SIGMA FACTOR ANTAGONIST TM_1081-RELATED"/>
    <property type="match status" value="1"/>
</dbReference>
<dbReference type="NCBIfam" id="TIGR00377">
    <property type="entry name" value="ant_ant_sig"/>
    <property type="match status" value="1"/>
</dbReference>
<reference evidence="4 5" key="1">
    <citation type="submission" date="2019-04" db="EMBL/GenBank/DDBJ databases">
        <title>Streptomyces sp. nov. Bv016 isolated from bark of Buahinia variegata.</title>
        <authorList>
            <person name="Kanchanasin P."/>
            <person name="Tanasupawat S."/>
            <person name="Yuki M."/>
            <person name="Kudo T."/>
        </authorList>
    </citation>
    <scope>NUCLEOTIDE SEQUENCE [LARGE SCALE GENOMIC DNA]</scope>
    <source>
        <strain evidence="4 5">JCM 4765</strain>
    </source>
</reference>